<accession>A0A0C7GAL0</accession>
<proteinExistence type="predicted"/>
<dbReference type="AlphaFoldDB" id="A0A0C7GAL0"/>
<protein>
    <submittedName>
        <fullName evidence="1">Uncharacterized protein</fullName>
    </submittedName>
</protein>
<evidence type="ECO:0000313" key="1">
    <source>
        <dbReference type="EMBL" id="CEQ02537.1"/>
    </source>
</evidence>
<organism evidence="1 2">
    <name type="scientific">Paraclostridium sordellii</name>
    <name type="common">Clostridium sordellii</name>
    <dbReference type="NCBI Taxonomy" id="1505"/>
    <lineage>
        <taxon>Bacteria</taxon>
        <taxon>Bacillati</taxon>
        <taxon>Bacillota</taxon>
        <taxon>Clostridia</taxon>
        <taxon>Peptostreptococcales</taxon>
        <taxon>Peptostreptococcaceae</taxon>
        <taxon>Paraclostridium</taxon>
    </lineage>
</organism>
<dbReference type="RefSeq" id="WP_055341257.1">
    <property type="nucleotide sequence ID" value="NZ_CDNI01000014.1"/>
</dbReference>
<dbReference type="Proteomes" id="UP000049127">
    <property type="component" value="Unassembled WGS sequence"/>
</dbReference>
<name>A0A0C7GAL0_PARSO</name>
<evidence type="ECO:0000313" key="2">
    <source>
        <dbReference type="Proteomes" id="UP000049127"/>
    </source>
</evidence>
<dbReference type="EMBL" id="CEKZ01000003">
    <property type="protein sequence ID" value="CEQ02537.1"/>
    <property type="molecule type" value="Genomic_DNA"/>
</dbReference>
<sequence>MNFKTTYHCLVLQLENCTDDLLFNIATKISKHNCMVKTIDVDEYNSEKTISFINQDNKELILYKTEDVIKLYFDNTMKNIGPVFEIYNDIMEYMDYIEVL</sequence>
<gene>
    <name evidence="1" type="ORF">R28058_02701</name>
</gene>
<reference evidence="2" key="1">
    <citation type="submission" date="2015-01" db="EMBL/GenBank/DDBJ databases">
        <authorList>
            <person name="Aslett M.A."/>
            <person name="De Silva N."/>
        </authorList>
    </citation>
    <scope>NUCLEOTIDE SEQUENCE [LARGE SCALE GENOMIC DNA]</scope>
    <source>
        <strain evidence="2">R28058</strain>
    </source>
</reference>
<dbReference type="OrthoDB" id="2085167at2"/>